<dbReference type="InterPro" id="IPR051011">
    <property type="entry name" value="Metal_resp_trans_reg"/>
</dbReference>
<gene>
    <name evidence="3" type="ORF">ACFSJS_10950</name>
</gene>
<dbReference type="InterPro" id="IPR011991">
    <property type="entry name" value="ArsR-like_HTH"/>
</dbReference>
<evidence type="ECO:0000256" key="1">
    <source>
        <dbReference type="SAM" id="MobiDB-lite"/>
    </source>
</evidence>
<evidence type="ECO:0000313" key="4">
    <source>
        <dbReference type="Proteomes" id="UP001597365"/>
    </source>
</evidence>
<name>A0ABW4PJ51_9ACTN</name>
<proteinExistence type="predicted"/>
<sequence length="352" mass="36853">MPIRLHLGGADLLRCRFAVSPLWEVQGAARALSRPGPYHLLPWQRRSARTAAELGLEPLWALMPPRGYTPDFLCPPPTGGPAPSFEEEIARVRAADPAVAREEIVRSPACAPGAAGGAVVRGMLADPERAVRTLAGLLERVWEALVAPHWPRLRALLEADVSFHARLLAEGGLDRLFTALRPRVSWDGGTLSVDLPHDHAHDPGGEGVTLLPSAFVWPGAVGGAVLPPGPARPPGGERPGSTTRPAGAGRAMVVYPARGVGGLWAGTADGPPRALARLLGAHRAAVLAALDEPASTTDLAVRLGLAPSSVSAHLRTLREAGLLSSHRVRHRVLYERTPLGASLADAGAAGGR</sequence>
<feature type="domain" description="DUF5937" evidence="2">
    <location>
        <begin position="98"/>
        <end position="218"/>
    </location>
</feature>
<keyword evidence="4" id="KW-1185">Reference proteome</keyword>
<evidence type="ECO:0000313" key="3">
    <source>
        <dbReference type="EMBL" id="MFD1830182.1"/>
    </source>
</evidence>
<evidence type="ECO:0000259" key="2">
    <source>
        <dbReference type="Pfam" id="PF19361"/>
    </source>
</evidence>
<dbReference type="PANTHER" id="PTHR43132">
    <property type="entry name" value="ARSENICAL RESISTANCE OPERON REPRESSOR ARSR-RELATED"/>
    <property type="match status" value="1"/>
</dbReference>
<dbReference type="SUPFAM" id="SSF46785">
    <property type="entry name" value="Winged helix' DNA-binding domain"/>
    <property type="match status" value="1"/>
</dbReference>
<comment type="caution">
    <text evidence="3">The sequence shown here is derived from an EMBL/GenBank/DDBJ whole genome shotgun (WGS) entry which is preliminary data.</text>
</comment>
<accession>A0ABW4PJ51</accession>
<organism evidence="3 4">
    <name type="scientific">Streptomyces desertarenae</name>
    <dbReference type="NCBI Taxonomy" id="2666184"/>
    <lineage>
        <taxon>Bacteria</taxon>
        <taxon>Bacillati</taxon>
        <taxon>Actinomycetota</taxon>
        <taxon>Actinomycetes</taxon>
        <taxon>Kitasatosporales</taxon>
        <taxon>Streptomycetaceae</taxon>
        <taxon>Streptomyces</taxon>
    </lineage>
</organism>
<dbReference type="RefSeq" id="WP_380899150.1">
    <property type="nucleotide sequence ID" value="NZ_JBHUFU010000005.1"/>
</dbReference>
<feature type="region of interest" description="Disordered" evidence="1">
    <location>
        <begin position="226"/>
        <end position="248"/>
    </location>
</feature>
<dbReference type="Pfam" id="PF12840">
    <property type="entry name" value="HTH_20"/>
    <property type="match status" value="1"/>
</dbReference>
<dbReference type="PANTHER" id="PTHR43132:SF8">
    <property type="entry name" value="HTH-TYPE TRANSCRIPTIONAL REGULATOR KMTR"/>
    <property type="match status" value="1"/>
</dbReference>
<dbReference type="InterPro" id="IPR045981">
    <property type="entry name" value="DUF5937"/>
</dbReference>
<reference evidence="4" key="1">
    <citation type="journal article" date="2019" name="Int. J. Syst. Evol. Microbiol.">
        <title>The Global Catalogue of Microorganisms (GCM) 10K type strain sequencing project: providing services to taxonomists for standard genome sequencing and annotation.</title>
        <authorList>
            <consortium name="The Broad Institute Genomics Platform"/>
            <consortium name="The Broad Institute Genome Sequencing Center for Infectious Disease"/>
            <person name="Wu L."/>
            <person name="Ma J."/>
        </authorList>
    </citation>
    <scope>NUCLEOTIDE SEQUENCE [LARGE SCALE GENOMIC DNA]</scope>
    <source>
        <strain evidence="4">CGMCC 4.7455</strain>
    </source>
</reference>
<dbReference type="CDD" id="cd00090">
    <property type="entry name" value="HTH_ARSR"/>
    <property type="match status" value="1"/>
</dbReference>
<protein>
    <submittedName>
        <fullName evidence="3">DUF5937 family protein</fullName>
    </submittedName>
</protein>
<dbReference type="Pfam" id="PF19361">
    <property type="entry name" value="DUF5937"/>
    <property type="match status" value="1"/>
</dbReference>
<dbReference type="InterPro" id="IPR036388">
    <property type="entry name" value="WH-like_DNA-bd_sf"/>
</dbReference>
<dbReference type="Proteomes" id="UP001597365">
    <property type="component" value="Unassembled WGS sequence"/>
</dbReference>
<dbReference type="InterPro" id="IPR036390">
    <property type="entry name" value="WH_DNA-bd_sf"/>
</dbReference>
<dbReference type="Gene3D" id="1.10.10.10">
    <property type="entry name" value="Winged helix-like DNA-binding domain superfamily/Winged helix DNA-binding domain"/>
    <property type="match status" value="1"/>
</dbReference>
<dbReference type="EMBL" id="JBHUFU010000005">
    <property type="protein sequence ID" value="MFD1830182.1"/>
    <property type="molecule type" value="Genomic_DNA"/>
</dbReference>